<evidence type="ECO:0000256" key="2">
    <source>
        <dbReference type="ARBA" id="ARBA00004382"/>
    </source>
</evidence>
<reference evidence="11 12" key="1">
    <citation type="journal article" date="2016" name="Appl. Environ. Microbiol.">
        <title>Lack of Overt Genome Reduction in the Bryostatin-Producing Bryozoan Symbiont "Candidatus Endobugula sertula".</title>
        <authorList>
            <person name="Miller I.J."/>
            <person name="Vanee N."/>
            <person name="Fong S.S."/>
            <person name="Lim-Fong G.E."/>
            <person name="Kwan J.C."/>
        </authorList>
    </citation>
    <scope>NUCLEOTIDE SEQUENCE [LARGE SCALE GENOMIC DNA]</scope>
    <source>
        <strain evidence="11">AB1-4</strain>
    </source>
</reference>
<dbReference type="STRING" id="62101.AB835_05675"/>
<keyword evidence="8" id="KW-0186">Copper</keyword>
<comment type="similarity">
    <text evidence="3">Belongs to the COX11/CtaG family.</text>
</comment>
<evidence type="ECO:0000256" key="7">
    <source>
        <dbReference type="ARBA" id="ARBA00022989"/>
    </source>
</evidence>
<keyword evidence="9 10" id="KW-0472">Membrane</keyword>
<evidence type="ECO:0000256" key="4">
    <source>
        <dbReference type="ARBA" id="ARBA00015384"/>
    </source>
</evidence>
<comment type="caution">
    <text evidence="11">The sequence shown here is derived from an EMBL/GenBank/DDBJ whole genome shotgun (WGS) entry which is preliminary data.</text>
</comment>
<evidence type="ECO:0000256" key="5">
    <source>
        <dbReference type="ARBA" id="ARBA00022692"/>
    </source>
</evidence>
<dbReference type="InterPro" id="IPR023471">
    <property type="entry name" value="CtaG/Cox11_dom_sf"/>
</dbReference>
<dbReference type="GO" id="GO:0005886">
    <property type="term" value="C:plasma membrane"/>
    <property type="evidence" value="ECO:0007669"/>
    <property type="project" value="UniProtKB-SubCell"/>
</dbReference>
<comment type="subcellular location">
    <subcellularLocation>
        <location evidence="2">Cell inner membrane</location>
        <topology evidence="2">Single-pass type II membrane protein</topology>
        <orientation evidence="2">Periplasmic side</orientation>
    </subcellularLocation>
</comment>
<protein>
    <recommendedName>
        <fullName evidence="4">Cytochrome c oxidase assembly protein CtaG</fullName>
    </recommendedName>
</protein>
<gene>
    <name evidence="11" type="ORF">AB835_05675</name>
</gene>
<evidence type="ECO:0000313" key="12">
    <source>
        <dbReference type="Proteomes" id="UP000242502"/>
    </source>
</evidence>
<evidence type="ECO:0000256" key="9">
    <source>
        <dbReference type="ARBA" id="ARBA00023136"/>
    </source>
</evidence>
<evidence type="ECO:0000256" key="3">
    <source>
        <dbReference type="ARBA" id="ARBA00009620"/>
    </source>
</evidence>
<keyword evidence="6" id="KW-0735">Signal-anchor</keyword>
<dbReference type="Pfam" id="PF04442">
    <property type="entry name" value="CtaG_Cox11"/>
    <property type="match status" value="1"/>
</dbReference>
<evidence type="ECO:0000256" key="1">
    <source>
        <dbReference type="ARBA" id="ARBA00004007"/>
    </source>
</evidence>
<dbReference type="PIRSF" id="PIRSF005413">
    <property type="entry name" value="COX11"/>
    <property type="match status" value="1"/>
</dbReference>
<feature type="transmembrane region" description="Helical" evidence="10">
    <location>
        <begin position="12"/>
        <end position="33"/>
    </location>
</feature>
<dbReference type="InterPro" id="IPR007533">
    <property type="entry name" value="Cyt_c_oxidase_assmbl_CtaG"/>
</dbReference>
<accession>A0A1D2QR45</accession>
<dbReference type="Gene3D" id="2.60.370.10">
    <property type="entry name" value="Ctag/Cox11"/>
    <property type="match status" value="1"/>
</dbReference>
<dbReference type="SUPFAM" id="SSF110111">
    <property type="entry name" value="Ctag/Cox11"/>
    <property type="match status" value="1"/>
</dbReference>
<evidence type="ECO:0000256" key="10">
    <source>
        <dbReference type="SAM" id="Phobius"/>
    </source>
</evidence>
<dbReference type="NCBIfam" id="NF003465">
    <property type="entry name" value="PRK05089.1"/>
    <property type="match status" value="1"/>
</dbReference>
<evidence type="ECO:0000313" key="11">
    <source>
        <dbReference type="EMBL" id="ODS24014.1"/>
    </source>
</evidence>
<proteinExistence type="inferred from homology"/>
<dbReference type="AlphaFoldDB" id="A0A1D2QR45"/>
<evidence type="ECO:0000256" key="8">
    <source>
        <dbReference type="ARBA" id="ARBA00023008"/>
    </source>
</evidence>
<dbReference type="EMBL" id="MDLC01000015">
    <property type="protein sequence ID" value="ODS24014.1"/>
    <property type="molecule type" value="Genomic_DNA"/>
</dbReference>
<dbReference type="PANTHER" id="PTHR21320:SF3">
    <property type="entry name" value="CYTOCHROME C OXIDASE ASSEMBLY PROTEIN COX11, MITOCHONDRIAL-RELATED"/>
    <property type="match status" value="1"/>
</dbReference>
<comment type="function">
    <text evidence="1">Exerts its effect at some terminal stage of cytochrome c oxidase synthesis, probably by being involved in the insertion of the copper B into subunit I.</text>
</comment>
<name>A0A1D2QR45_9GAMM</name>
<keyword evidence="7 10" id="KW-1133">Transmembrane helix</keyword>
<dbReference type="Proteomes" id="UP000242502">
    <property type="component" value="Unassembled WGS sequence"/>
</dbReference>
<organism evidence="11 12">
    <name type="scientific">Candidatus Endobugula sertula</name>
    <name type="common">Bugula neritina bacterial symbiont</name>
    <dbReference type="NCBI Taxonomy" id="62101"/>
    <lineage>
        <taxon>Bacteria</taxon>
        <taxon>Pseudomonadati</taxon>
        <taxon>Pseudomonadota</taxon>
        <taxon>Gammaproteobacteria</taxon>
        <taxon>Cellvibrionales</taxon>
        <taxon>Cellvibrionaceae</taxon>
        <taxon>Candidatus Endobugula</taxon>
    </lineage>
</organism>
<sequence length="204" mass="22728">MTKRFWQDNSTPLLCVKLGAIVVMMFAFAIFIMPPLYDLFCDITGLNGKTGGPFVTGNAENELGVDTSRTVKVQFLATNNENMPWEFRPQIKTITVHPGEPTVVNYLAVNNTRFDMVAQAVPSLVPFKAANYFHKTECFCFNQQPLAAGESAELGLSFIVDVDIPKNINTITLSYTLFDITESQKKKTTLNVINSHQQLAVNQL</sequence>
<evidence type="ECO:0000256" key="6">
    <source>
        <dbReference type="ARBA" id="ARBA00022968"/>
    </source>
</evidence>
<dbReference type="PANTHER" id="PTHR21320">
    <property type="entry name" value="CYTOCHROME C OXIDASE ASSEMBLY PROTEIN COX11-RELATED"/>
    <property type="match status" value="1"/>
</dbReference>
<dbReference type="GO" id="GO:0005507">
    <property type="term" value="F:copper ion binding"/>
    <property type="evidence" value="ECO:0007669"/>
    <property type="project" value="InterPro"/>
</dbReference>
<keyword evidence="5 10" id="KW-0812">Transmembrane</keyword>